<name>C7ZR84_FUSV7</name>
<feature type="compositionally biased region" description="Polar residues" evidence="1">
    <location>
        <begin position="92"/>
        <end position="111"/>
    </location>
</feature>
<dbReference type="GeneID" id="9666709"/>
<accession>C7ZR84</accession>
<proteinExistence type="predicted"/>
<feature type="region of interest" description="Disordered" evidence="1">
    <location>
        <begin position="17"/>
        <end position="47"/>
    </location>
</feature>
<gene>
    <name evidence="2" type="ORF">NECHADRAFT_89448</name>
</gene>
<dbReference type="AlphaFoldDB" id="C7ZR84"/>
<sequence>MDVSIAKNNGAFVLGCQNRFDDGTRSSDDASTTSNGPGKLGAGFRDTDECRVRNLGSLVLFQDPSSFSLLSPSPLIAQPDKILLPNAPISGPGTSRSGLSKTHAQGASPKNPTLTPTPTPTQTQTQTQTRPLRARSPESGDLNADSVAYLDLPDHTIASSGLLPFGSDKKL</sequence>
<evidence type="ECO:0000256" key="1">
    <source>
        <dbReference type="SAM" id="MobiDB-lite"/>
    </source>
</evidence>
<dbReference type="KEGG" id="nhe:NECHADRAFT_89448"/>
<feature type="compositionally biased region" description="Low complexity" evidence="1">
    <location>
        <begin position="112"/>
        <end position="131"/>
    </location>
</feature>
<evidence type="ECO:0000313" key="2">
    <source>
        <dbReference type="EMBL" id="EEU33473.1"/>
    </source>
</evidence>
<feature type="region of interest" description="Disordered" evidence="1">
    <location>
        <begin position="83"/>
        <end position="146"/>
    </location>
</feature>
<organism evidence="2 3">
    <name type="scientific">Fusarium vanettenii (strain ATCC MYA-4622 / CBS 123669 / FGSC 9596 / NRRL 45880 / 77-13-4)</name>
    <name type="common">Fusarium solani subsp. pisi</name>
    <dbReference type="NCBI Taxonomy" id="660122"/>
    <lineage>
        <taxon>Eukaryota</taxon>
        <taxon>Fungi</taxon>
        <taxon>Dikarya</taxon>
        <taxon>Ascomycota</taxon>
        <taxon>Pezizomycotina</taxon>
        <taxon>Sordariomycetes</taxon>
        <taxon>Hypocreomycetidae</taxon>
        <taxon>Hypocreales</taxon>
        <taxon>Nectriaceae</taxon>
        <taxon>Fusarium</taxon>
        <taxon>Fusarium solani species complex</taxon>
        <taxon>Fusarium vanettenii</taxon>
    </lineage>
</organism>
<dbReference type="VEuPathDB" id="FungiDB:NECHADRAFT_89448"/>
<evidence type="ECO:0000313" key="3">
    <source>
        <dbReference type="Proteomes" id="UP000005206"/>
    </source>
</evidence>
<dbReference type="InParanoid" id="C7ZR84"/>
<protein>
    <submittedName>
        <fullName evidence="2">Uncharacterized protein</fullName>
    </submittedName>
</protein>
<dbReference type="RefSeq" id="XP_003039186.1">
    <property type="nucleotide sequence ID" value="XM_003039140.1"/>
</dbReference>
<dbReference type="HOGENOM" id="CLU_1563278_0_0_1"/>
<dbReference type="Proteomes" id="UP000005206">
    <property type="component" value="Unassembled WGS sequence"/>
</dbReference>
<keyword evidence="3" id="KW-1185">Reference proteome</keyword>
<reference evidence="2 3" key="1">
    <citation type="journal article" date="2009" name="PLoS Genet.">
        <title>The genome of Nectria haematococca: contribution of supernumerary chromosomes to gene expansion.</title>
        <authorList>
            <person name="Coleman J.J."/>
            <person name="Rounsley S.D."/>
            <person name="Rodriguez-Carres M."/>
            <person name="Kuo A."/>
            <person name="Wasmann C.C."/>
            <person name="Grimwood J."/>
            <person name="Schmutz J."/>
            <person name="Taga M."/>
            <person name="White G.J."/>
            <person name="Zhou S."/>
            <person name="Schwartz D.C."/>
            <person name="Freitag M."/>
            <person name="Ma L.J."/>
            <person name="Danchin E.G."/>
            <person name="Henrissat B."/>
            <person name="Coutinho P.M."/>
            <person name="Nelson D.R."/>
            <person name="Straney D."/>
            <person name="Napoli C.A."/>
            <person name="Barker B.M."/>
            <person name="Gribskov M."/>
            <person name="Rep M."/>
            <person name="Kroken S."/>
            <person name="Molnar I."/>
            <person name="Rensing C."/>
            <person name="Kennell J.C."/>
            <person name="Zamora J."/>
            <person name="Farman M.L."/>
            <person name="Selker E.U."/>
            <person name="Salamov A."/>
            <person name="Shapiro H."/>
            <person name="Pangilinan J."/>
            <person name="Lindquist E."/>
            <person name="Lamers C."/>
            <person name="Grigoriev I.V."/>
            <person name="Geiser D.M."/>
            <person name="Covert S.F."/>
            <person name="Temporini E."/>
            <person name="Vanetten H.D."/>
        </authorList>
    </citation>
    <scope>NUCLEOTIDE SEQUENCE [LARGE SCALE GENOMIC DNA]</scope>
    <source>
        <strain evidence="3">ATCC MYA-4622 / CBS 123669 / FGSC 9596 / NRRL 45880 / 77-13-4</strain>
    </source>
</reference>
<feature type="compositionally biased region" description="Basic and acidic residues" evidence="1">
    <location>
        <begin position="19"/>
        <end position="28"/>
    </location>
</feature>
<dbReference type="EMBL" id="GG699042">
    <property type="protein sequence ID" value="EEU33473.1"/>
    <property type="molecule type" value="Genomic_DNA"/>
</dbReference>